<evidence type="ECO:0000313" key="2">
    <source>
        <dbReference type="Proteomes" id="UP000308600"/>
    </source>
</evidence>
<keyword evidence="2" id="KW-1185">Reference proteome</keyword>
<accession>A0ACD2ZYV5</accession>
<proteinExistence type="predicted"/>
<evidence type="ECO:0000313" key="1">
    <source>
        <dbReference type="EMBL" id="TFK58466.1"/>
    </source>
</evidence>
<gene>
    <name evidence="1" type="ORF">BDN72DRAFT_739940</name>
</gene>
<name>A0ACD2ZYV5_9AGAR</name>
<feature type="non-terminal residue" evidence="1">
    <location>
        <position position="190"/>
    </location>
</feature>
<reference evidence="1 2" key="1">
    <citation type="journal article" date="2019" name="Nat. Ecol. Evol.">
        <title>Megaphylogeny resolves global patterns of mushroom evolution.</title>
        <authorList>
            <person name="Varga T."/>
            <person name="Krizsan K."/>
            <person name="Foldi C."/>
            <person name="Dima B."/>
            <person name="Sanchez-Garcia M."/>
            <person name="Sanchez-Ramirez S."/>
            <person name="Szollosi G.J."/>
            <person name="Szarkandi J.G."/>
            <person name="Papp V."/>
            <person name="Albert L."/>
            <person name="Andreopoulos W."/>
            <person name="Angelini C."/>
            <person name="Antonin V."/>
            <person name="Barry K.W."/>
            <person name="Bougher N.L."/>
            <person name="Buchanan P."/>
            <person name="Buyck B."/>
            <person name="Bense V."/>
            <person name="Catcheside P."/>
            <person name="Chovatia M."/>
            <person name="Cooper J."/>
            <person name="Damon W."/>
            <person name="Desjardin D."/>
            <person name="Finy P."/>
            <person name="Geml J."/>
            <person name="Haridas S."/>
            <person name="Hughes K."/>
            <person name="Justo A."/>
            <person name="Karasinski D."/>
            <person name="Kautmanova I."/>
            <person name="Kiss B."/>
            <person name="Kocsube S."/>
            <person name="Kotiranta H."/>
            <person name="LaButti K.M."/>
            <person name="Lechner B.E."/>
            <person name="Liimatainen K."/>
            <person name="Lipzen A."/>
            <person name="Lukacs Z."/>
            <person name="Mihaltcheva S."/>
            <person name="Morgado L.N."/>
            <person name="Niskanen T."/>
            <person name="Noordeloos M.E."/>
            <person name="Ohm R.A."/>
            <person name="Ortiz-Santana B."/>
            <person name="Ovrebo C."/>
            <person name="Racz N."/>
            <person name="Riley R."/>
            <person name="Savchenko A."/>
            <person name="Shiryaev A."/>
            <person name="Soop K."/>
            <person name="Spirin V."/>
            <person name="Szebenyi C."/>
            <person name="Tomsovsky M."/>
            <person name="Tulloss R.E."/>
            <person name="Uehling J."/>
            <person name="Grigoriev I.V."/>
            <person name="Vagvolgyi C."/>
            <person name="Papp T."/>
            <person name="Martin F.M."/>
            <person name="Miettinen O."/>
            <person name="Hibbett D.S."/>
            <person name="Nagy L.G."/>
        </authorList>
    </citation>
    <scope>NUCLEOTIDE SEQUENCE [LARGE SCALE GENOMIC DNA]</scope>
    <source>
        <strain evidence="1 2">NL-1719</strain>
    </source>
</reference>
<protein>
    <submittedName>
        <fullName evidence="1">Uncharacterized protein</fullName>
    </submittedName>
</protein>
<feature type="non-terminal residue" evidence="1">
    <location>
        <position position="1"/>
    </location>
</feature>
<sequence>DPIALTRALVVRIRGSGQWRHNFSDLIEEGNRKSWWMNQENKVVKLKNLQLLRDCPTRWDSCFKMNKRFSDMRPVSFPFPLPWFTQYALTVDEWQDLEDLNIILSVPAGVQQTMSSDRTPLLAKTLPYFERFMTLWESLCDQVDEFAPLIQPGLDSAYKYYSKMDNTNATSSQCVLINPHDRLSHIKQNW</sequence>
<dbReference type="EMBL" id="ML209345">
    <property type="protein sequence ID" value="TFK58466.1"/>
    <property type="molecule type" value="Genomic_DNA"/>
</dbReference>
<dbReference type="Proteomes" id="UP000308600">
    <property type="component" value="Unassembled WGS sequence"/>
</dbReference>
<organism evidence="1 2">
    <name type="scientific">Pluteus cervinus</name>
    <dbReference type="NCBI Taxonomy" id="181527"/>
    <lineage>
        <taxon>Eukaryota</taxon>
        <taxon>Fungi</taxon>
        <taxon>Dikarya</taxon>
        <taxon>Basidiomycota</taxon>
        <taxon>Agaricomycotina</taxon>
        <taxon>Agaricomycetes</taxon>
        <taxon>Agaricomycetidae</taxon>
        <taxon>Agaricales</taxon>
        <taxon>Pluteineae</taxon>
        <taxon>Pluteaceae</taxon>
        <taxon>Pluteus</taxon>
    </lineage>
</organism>